<proteinExistence type="predicted"/>
<feature type="compositionally biased region" description="Acidic residues" evidence="1">
    <location>
        <begin position="210"/>
        <end position="223"/>
    </location>
</feature>
<protein>
    <submittedName>
        <fullName evidence="2">Uncharacterized protein</fullName>
    </submittedName>
</protein>
<evidence type="ECO:0000313" key="3">
    <source>
        <dbReference type="Proteomes" id="UP001632038"/>
    </source>
</evidence>
<name>A0ABD3DE21_9LAMI</name>
<evidence type="ECO:0000313" key="2">
    <source>
        <dbReference type="EMBL" id="KAL3640581.1"/>
    </source>
</evidence>
<feature type="compositionally biased region" description="Low complexity" evidence="1">
    <location>
        <begin position="199"/>
        <end position="209"/>
    </location>
</feature>
<organism evidence="2 3">
    <name type="scientific">Castilleja foliolosa</name>
    <dbReference type="NCBI Taxonomy" id="1961234"/>
    <lineage>
        <taxon>Eukaryota</taxon>
        <taxon>Viridiplantae</taxon>
        <taxon>Streptophyta</taxon>
        <taxon>Embryophyta</taxon>
        <taxon>Tracheophyta</taxon>
        <taxon>Spermatophyta</taxon>
        <taxon>Magnoliopsida</taxon>
        <taxon>eudicotyledons</taxon>
        <taxon>Gunneridae</taxon>
        <taxon>Pentapetalae</taxon>
        <taxon>asterids</taxon>
        <taxon>lamiids</taxon>
        <taxon>Lamiales</taxon>
        <taxon>Orobanchaceae</taxon>
        <taxon>Pedicularideae</taxon>
        <taxon>Castillejinae</taxon>
        <taxon>Castilleja</taxon>
    </lineage>
</organism>
<keyword evidence="3" id="KW-1185">Reference proteome</keyword>
<dbReference type="EMBL" id="JAVIJP010000017">
    <property type="protein sequence ID" value="KAL3640581.1"/>
    <property type="molecule type" value="Genomic_DNA"/>
</dbReference>
<accession>A0ABD3DE21</accession>
<sequence length="223" mass="25273">MVERDAKRCYKKWKSDLHNHFKENGGLADPARVRAKKVCHELLKPCQKIVQEQTGRIPYAGHRDNKTDPETQLPKSVIDNWKEQIPRRRRSRLHDERVAEAAPNGPMDECDILKETLSPGPRRGHMNGVGPRLSHRVRSQQQAINMFQLLLRDMVQRIQQPDAPEAHLCTFIAHVREILGQLAPALQLPDAPPPPPGPSDSSSSSAQPPETEDDDYDDPDFVI</sequence>
<dbReference type="Proteomes" id="UP001632038">
    <property type="component" value="Unassembled WGS sequence"/>
</dbReference>
<dbReference type="AlphaFoldDB" id="A0ABD3DE21"/>
<evidence type="ECO:0000256" key="1">
    <source>
        <dbReference type="SAM" id="MobiDB-lite"/>
    </source>
</evidence>
<comment type="caution">
    <text evidence="2">The sequence shown here is derived from an EMBL/GenBank/DDBJ whole genome shotgun (WGS) entry which is preliminary data.</text>
</comment>
<gene>
    <name evidence="2" type="ORF">CASFOL_015549</name>
</gene>
<reference evidence="3" key="1">
    <citation type="journal article" date="2024" name="IScience">
        <title>Strigolactones Initiate the Formation of Haustorium-like Structures in Castilleja.</title>
        <authorList>
            <person name="Buerger M."/>
            <person name="Peterson D."/>
            <person name="Chory J."/>
        </authorList>
    </citation>
    <scope>NUCLEOTIDE SEQUENCE [LARGE SCALE GENOMIC DNA]</scope>
</reference>
<feature type="region of interest" description="Disordered" evidence="1">
    <location>
        <begin position="184"/>
        <end position="223"/>
    </location>
</feature>